<name>A0A2S2CZF4_9PROT</name>
<dbReference type="OrthoDB" id="582170at2"/>
<dbReference type="InterPro" id="IPR011006">
    <property type="entry name" value="CheY-like_superfamily"/>
</dbReference>
<geneLocation type="plasmid" evidence="4 5">
    <name>unnamed3</name>
</geneLocation>
<dbReference type="EMBL" id="CP029358">
    <property type="protein sequence ID" value="AWK89904.1"/>
    <property type="molecule type" value="Genomic_DNA"/>
</dbReference>
<feature type="domain" description="Response regulatory" evidence="3">
    <location>
        <begin position="10"/>
        <end position="120"/>
    </location>
</feature>
<dbReference type="KEGG" id="azz:DEW08_28215"/>
<accession>A0A2S2CZF4</accession>
<dbReference type="PROSITE" id="PS50110">
    <property type="entry name" value="RESPONSE_REGULATORY"/>
    <property type="match status" value="1"/>
</dbReference>
<feature type="modified residue" description="4-aspartylphosphate" evidence="2">
    <location>
        <position position="60"/>
    </location>
</feature>
<dbReference type="SMART" id="SM00448">
    <property type="entry name" value="REC"/>
    <property type="match status" value="1"/>
</dbReference>
<evidence type="ECO:0000256" key="2">
    <source>
        <dbReference type="PROSITE-ProRule" id="PRU00169"/>
    </source>
</evidence>
<dbReference type="RefSeq" id="WP_109333668.1">
    <property type="nucleotide sequence ID" value="NZ_CP029358.1"/>
</dbReference>
<evidence type="ECO:0000259" key="3">
    <source>
        <dbReference type="PROSITE" id="PS50110"/>
    </source>
</evidence>
<dbReference type="InterPro" id="IPR001789">
    <property type="entry name" value="Sig_transdc_resp-reg_receiver"/>
</dbReference>
<dbReference type="InterPro" id="IPR050595">
    <property type="entry name" value="Bact_response_regulator"/>
</dbReference>
<keyword evidence="1 2" id="KW-0597">Phosphoprotein</keyword>
<dbReference type="Pfam" id="PF00072">
    <property type="entry name" value="Response_reg"/>
    <property type="match status" value="1"/>
</dbReference>
<dbReference type="PANTHER" id="PTHR44591:SF24">
    <property type="entry name" value="PROTEIN-GLUTAMATE METHYLESTERASE_PROTEIN-GLUTAMINE GLUTAMINASE 1"/>
    <property type="match status" value="1"/>
</dbReference>
<dbReference type="Gene3D" id="3.40.50.2300">
    <property type="match status" value="1"/>
</dbReference>
<proteinExistence type="predicted"/>
<dbReference type="PANTHER" id="PTHR44591">
    <property type="entry name" value="STRESS RESPONSE REGULATOR PROTEIN 1"/>
    <property type="match status" value="1"/>
</dbReference>
<sequence>MTPTPPPPFRVLLVEDETLVAMAVEDALSMHGVEVVGPADSVPLALELVERGGFDGALLDVNLRGERVDQVADALAARGLPFIFTTGTGADGVPEGHRHRPVLTKPFRDAEMSAAIDEHLRPA</sequence>
<dbReference type="AlphaFoldDB" id="A0A2S2CZF4"/>
<dbReference type="GO" id="GO:0000160">
    <property type="term" value="P:phosphorelay signal transduction system"/>
    <property type="evidence" value="ECO:0007669"/>
    <property type="project" value="InterPro"/>
</dbReference>
<evidence type="ECO:0000313" key="5">
    <source>
        <dbReference type="Proteomes" id="UP000245629"/>
    </source>
</evidence>
<evidence type="ECO:0000256" key="1">
    <source>
        <dbReference type="ARBA" id="ARBA00022553"/>
    </source>
</evidence>
<keyword evidence="5" id="KW-1185">Reference proteome</keyword>
<dbReference type="Proteomes" id="UP000245629">
    <property type="component" value="Plasmid unnamed3"/>
</dbReference>
<gene>
    <name evidence="4" type="ORF">DEW08_28215</name>
</gene>
<dbReference type="SUPFAM" id="SSF52172">
    <property type="entry name" value="CheY-like"/>
    <property type="match status" value="1"/>
</dbReference>
<keyword evidence="4" id="KW-0614">Plasmid</keyword>
<organism evidence="4 5">
    <name type="scientific">Azospirillum thermophilum</name>
    <dbReference type="NCBI Taxonomy" id="2202148"/>
    <lineage>
        <taxon>Bacteria</taxon>
        <taxon>Pseudomonadati</taxon>
        <taxon>Pseudomonadota</taxon>
        <taxon>Alphaproteobacteria</taxon>
        <taxon>Rhodospirillales</taxon>
        <taxon>Azospirillaceae</taxon>
        <taxon>Azospirillum</taxon>
    </lineage>
</organism>
<reference evidence="5" key="1">
    <citation type="submission" date="2018-05" db="EMBL/GenBank/DDBJ databases">
        <title>Azospirillum thermophila sp. nov., a novel isolated from hot spring.</title>
        <authorList>
            <person name="Zhao Z."/>
        </authorList>
    </citation>
    <scope>NUCLEOTIDE SEQUENCE [LARGE SCALE GENOMIC DNA]</scope>
    <source>
        <strain evidence="5">CFH 70021</strain>
        <plasmid evidence="5">unnamed3</plasmid>
    </source>
</reference>
<evidence type="ECO:0000313" key="4">
    <source>
        <dbReference type="EMBL" id="AWK89904.1"/>
    </source>
</evidence>
<protein>
    <submittedName>
        <fullName evidence="4">Response regulator</fullName>
    </submittedName>
</protein>